<keyword evidence="2" id="KW-1185">Reference proteome</keyword>
<dbReference type="SUPFAM" id="SSF69360">
    <property type="entry name" value="Cell wall binding repeat"/>
    <property type="match status" value="1"/>
</dbReference>
<name>A0A5F1ZAX8_9LEPT</name>
<dbReference type="OrthoDB" id="324450at2"/>
<sequence length="371" mass="43109">MKQSTFLIVFTTLLSCTTLPKKEKPTFHGCDFNFVLTSIEGENKTYSYVGIREPKIKIHFPNYEHLSQVSENWIRAKKNGKFGFIDTNDKTVFIFQFSFVSDFVDGYAVYRDGEDRRDPKGYIDKKGNLLGDLYFEDAFLFRNGSALVKQAGKFGIIDTKGKFIISPKYDYLSPLYEDWAIFKRDEHQGLVNNKGIEKIFVHDEYEIKNTYYEGAVTFQRYEKTGMMDYNFKVIIPPNYDYLSLFHEGLVRFKLNQKWGFLDQTGKVIIEPIYDSEYDFEEGYAVVEINNQYGIINKQGKYLLELKFSSIQSFSNGMAVVKENGKKGFINTNAEWLVPPIFEDLNSYHDGIISYSLNGKWGIINVRDCLQK</sequence>
<dbReference type="AlphaFoldDB" id="A0A5F1ZAX8"/>
<accession>A0A5F1ZAX8</accession>
<comment type="caution">
    <text evidence="1">The sequence shown here is derived from an EMBL/GenBank/DDBJ whole genome shotgun (WGS) entry which is preliminary data.</text>
</comment>
<dbReference type="Proteomes" id="UP000297891">
    <property type="component" value="Unassembled WGS sequence"/>
</dbReference>
<evidence type="ECO:0000313" key="1">
    <source>
        <dbReference type="EMBL" id="TGK96482.1"/>
    </source>
</evidence>
<dbReference type="PROSITE" id="PS51257">
    <property type="entry name" value="PROKAR_LIPOPROTEIN"/>
    <property type="match status" value="1"/>
</dbReference>
<gene>
    <name evidence="1" type="ORF">EHQ30_07725</name>
</gene>
<organism evidence="1 2">
    <name type="scientific">Leptospira brenneri</name>
    <dbReference type="NCBI Taxonomy" id="2023182"/>
    <lineage>
        <taxon>Bacteria</taxon>
        <taxon>Pseudomonadati</taxon>
        <taxon>Spirochaetota</taxon>
        <taxon>Spirochaetia</taxon>
        <taxon>Leptospirales</taxon>
        <taxon>Leptospiraceae</taxon>
        <taxon>Leptospira</taxon>
    </lineage>
</organism>
<protein>
    <submittedName>
        <fullName evidence="1">WG repeat-containing protein</fullName>
    </submittedName>
</protein>
<dbReference type="PANTHER" id="PTHR37841:SF1">
    <property type="entry name" value="DUF3298 DOMAIN-CONTAINING PROTEIN"/>
    <property type="match status" value="1"/>
</dbReference>
<reference evidence="1" key="1">
    <citation type="journal article" date="2019" name="PLoS Negl. Trop. Dis.">
        <title>Revisiting the worldwide diversity of Leptospira species in the environment.</title>
        <authorList>
            <person name="Vincent A.T."/>
            <person name="Schiettekatte O."/>
            <person name="Bourhy P."/>
            <person name="Veyrier F.J."/>
            <person name="Picardeau M."/>
        </authorList>
    </citation>
    <scope>NUCLEOTIDE SEQUENCE [LARGE SCALE GENOMIC DNA]</scope>
    <source>
        <strain evidence="1">201800277</strain>
    </source>
</reference>
<evidence type="ECO:0000313" key="2">
    <source>
        <dbReference type="Proteomes" id="UP000297891"/>
    </source>
</evidence>
<dbReference type="PANTHER" id="PTHR37841">
    <property type="entry name" value="GLR2918 PROTEIN"/>
    <property type="match status" value="1"/>
</dbReference>
<proteinExistence type="predicted"/>
<dbReference type="Pfam" id="PF14903">
    <property type="entry name" value="WG_beta_rep"/>
    <property type="match status" value="5"/>
</dbReference>
<dbReference type="InterPro" id="IPR032774">
    <property type="entry name" value="WG_beta_rep"/>
</dbReference>
<dbReference type="RefSeq" id="WP_135676753.1">
    <property type="nucleotide sequence ID" value="NZ_RQFP01000001.1"/>
</dbReference>
<dbReference type="EMBL" id="RQFP01000001">
    <property type="protein sequence ID" value="TGK96482.1"/>
    <property type="molecule type" value="Genomic_DNA"/>
</dbReference>